<organism evidence="1 2">
    <name type="scientific">Racocetra persica</name>
    <dbReference type="NCBI Taxonomy" id="160502"/>
    <lineage>
        <taxon>Eukaryota</taxon>
        <taxon>Fungi</taxon>
        <taxon>Fungi incertae sedis</taxon>
        <taxon>Mucoromycota</taxon>
        <taxon>Glomeromycotina</taxon>
        <taxon>Glomeromycetes</taxon>
        <taxon>Diversisporales</taxon>
        <taxon>Gigasporaceae</taxon>
        <taxon>Racocetra</taxon>
    </lineage>
</organism>
<dbReference type="EMBL" id="CAJVQC010134585">
    <property type="protein sequence ID" value="CAG8842540.1"/>
    <property type="molecule type" value="Genomic_DNA"/>
</dbReference>
<dbReference type="Proteomes" id="UP000789920">
    <property type="component" value="Unassembled WGS sequence"/>
</dbReference>
<reference evidence="1" key="1">
    <citation type="submission" date="2021-06" db="EMBL/GenBank/DDBJ databases">
        <authorList>
            <person name="Kallberg Y."/>
            <person name="Tangrot J."/>
            <person name="Rosling A."/>
        </authorList>
    </citation>
    <scope>NUCLEOTIDE SEQUENCE</scope>
    <source>
        <strain evidence="1">MA461A</strain>
    </source>
</reference>
<protein>
    <submittedName>
        <fullName evidence="1">27425_t:CDS:1</fullName>
    </submittedName>
</protein>
<accession>A0ACA9SMC4</accession>
<keyword evidence="2" id="KW-1185">Reference proteome</keyword>
<sequence length="113" mass="12723">ISQFLCGLTTKQDQFYSRTSLKNALSAINRHLQNVKPGWRYNLHDKNNFLDLYARFDGAARGGEHANLHVSQVVDTSDEGTAGPNSDIRKYLSFRPKNFPSSSFYLSACHSPD</sequence>
<feature type="non-terminal residue" evidence="1">
    <location>
        <position position="113"/>
    </location>
</feature>
<evidence type="ECO:0000313" key="2">
    <source>
        <dbReference type="Proteomes" id="UP000789920"/>
    </source>
</evidence>
<name>A0ACA9SMC4_9GLOM</name>
<feature type="non-terminal residue" evidence="1">
    <location>
        <position position="1"/>
    </location>
</feature>
<comment type="caution">
    <text evidence="1">The sequence shown here is derived from an EMBL/GenBank/DDBJ whole genome shotgun (WGS) entry which is preliminary data.</text>
</comment>
<gene>
    <name evidence="1" type="ORF">RPERSI_LOCUS32365</name>
</gene>
<proteinExistence type="predicted"/>
<evidence type="ECO:0000313" key="1">
    <source>
        <dbReference type="EMBL" id="CAG8842540.1"/>
    </source>
</evidence>